<evidence type="ECO:0000313" key="5">
    <source>
        <dbReference type="EMBL" id="EEN63017.1"/>
    </source>
</evidence>
<dbReference type="PROSITE" id="PS00941">
    <property type="entry name" value="CARBOXYLESTERASE_B_2"/>
    <property type="match status" value="2"/>
</dbReference>
<feature type="domain" description="Carboxylesterase type B" evidence="4">
    <location>
        <begin position="676"/>
        <end position="867"/>
    </location>
</feature>
<evidence type="ECO:0000256" key="3">
    <source>
        <dbReference type="SAM" id="SignalP"/>
    </source>
</evidence>
<reference evidence="5" key="1">
    <citation type="journal article" date="2008" name="Nature">
        <title>The amphioxus genome and the evolution of the chordate karyotype.</title>
        <authorList>
            <consortium name="US DOE Joint Genome Institute (JGI-PGF)"/>
            <person name="Putnam N.H."/>
            <person name="Butts T."/>
            <person name="Ferrier D.E.K."/>
            <person name="Furlong R.F."/>
            <person name="Hellsten U."/>
            <person name="Kawashima T."/>
            <person name="Robinson-Rechavi M."/>
            <person name="Shoguchi E."/>
            <person name="Terry A."/>
            <person name="Yu J.-K."/>
            <person name="Benito-Gutierrez E.L."/>
            <person name="Dubchak I."/>
            <person name="Garcia-Fernandez J."/>
            <person name="Gibson-Brown J.J."/>
            <person name="Grigoriev I.V."/>
            <person name="Horton A.C."/>
            <person name="de Jong P.J."/>
            <person name="Jurka J."/>
            <person name="Kapitonov V.V."/>
            <person name="Kohara Y."/>
            <person name="Kuroki Y."/>
            <person name="Lindquist E."/>
            <person name="Lucas S."/>
            <person name="Osoegawa K."/>
            <person name="Pennacchio L.A."/>
            <person name="Salamov A.A."/>
            <person name="Satou Y."/>
            <person name="Sauka-Spengler T."/>
            <person name="Schmutz J."/>
            <person name="Shin-I T."/>
            <person name="Toyoda A."/>
            <person name="Bronner-Fraser M."/>
            <person name="Fujiyama A."/>
            <person name="Holland L.Z."/>
            <person name="Holland P.W.H."/>
            <person name="Satoh N."/>
            <person name="Rokhsar D.S."/>
        </authorList>
    </citation>
    <scope>NUCLEOTIDE SEQUENCE [LARGE SCALE GENOMIC DNA]</scope>
    <source>
        <strain evidence="5">S238N-H82</strain>
        <tissue evidence="5">Testes</tissue>
    </source>
</reference>
<dbReference type="InterPro" id="IPR019819">
    <property type="entry name" value="Carboxylesterase_B_CS"/>
</dbReference>
<sequence>MAARVFAVIFTLFLCYSGASAGQDAGPVASTVTGQVRGTITHTTDLPDKPIYTFLGIPYAAPPVGDLRYRPPQPALPWEGVREALEYGPYCPQNLTSFNEQEHDFPIEFGENMTMSEDCLTVNVFTPTVAADAALPVLLWIHGGALMIGMGSPPGWEALAAHQDVVVVSFNYRLGVLGFLSTGDENMPGNYGFLDQVRAMEWVKENIRNFGGDPERVTIFGESAGGISVSYQLLSPLSKGLFQRAISQSGTWKTFPVNPQPLGITKMLAEKVGCETEDTATLTACLKEKSPQELMESFESLGIMFPLPAVEGTFLATDPMELMQKGEINTADYLLGINNHEMGWMALPSFREGDPRAGMSQEEFVKLVRKGASMVYHGNPNVDKIVDTIVAEYQHPTTPDDPMSILYQFTRMNGDSMFLGPTMLVAEKHVDAGTRVFLYEMQYRPSIHPDRPDWVGCDHADDLFMIWGLPFLEEVSQKYTKEDEEFSLTLMAYWANFARTGDPSDSTGGPTDSPSLPTWPQYTPDNPVYMKLDVVPTTDVGLKPEKAKLWNEIIPDLAAAAGTGDGPVVSTATGQVHGTITHTTDLPDKPIYTFLGIPYAAPPVGDLRYRPPQPALPWEGVREAVEYGSYCPQNISALKHFEAPIAFGEDMTMSEDCLTINVYTPTVAPDAYLPGLAAHQDVVVVSFNYRLGVLGFLSTGDENMPGNYGLLDQVRAMEWVKENIRNFGGDPERVTIFGESAGAISVSYQLLSPLSKGLFQRAISQSGTWKTFQVNPQPLAVTKIIAESAGCETEDTASLTACLKEKSPEELLDAFQALGPMAYLVPVIDGTFLTTDPSDLMQTGEINTADYLLGFNNHEGGWMGLSSFLEGDPHDGMSQEEFLKVTKTVMSFVHQVRAMEWVKENIRNFGGDPERVTLFGESAGAISVSYQLLSPLSKGLFQRAISQSGTWKTFQVNPQPLAVTKIIAESAGCETEDTASLTACLKEKSPEELLDAFQALGPMAYLVPVVDGTFLTTDPSDLMKNGEINTADYLLGFNNHEGGWMGLSSFLEGDPHDGMSQEEFLKVIKTVMSFVHQGNPNLDKMADTVVAEYKPTDPDDPLSILYQFTLTTGDAWFAAPTVLVAESHAGYEAFAAHQDVVVVSINYRLGVLGFLSTGDENIPGNYGFLDQVRAMEWVRDNIRNFGGDPEKVTIFGESAGGVSVSYQLLSPLSKGLFRRAISQSGTWTTMPVNPQPLPLTKMFAEEAECETEDTATLTACLKEKSPEELLDKVRDLQLKIGPFYFSPAVDGTFLTSQPMDLMQAGDVNTADYLLGVSNHEFGWLMLPFAIQGDPLAGISQEDFVRLTKAAASMIYRDNPNLDKMVDAIVAEYSTESDDPMAIQYQFSHLYGDLLFVSPTVMVADKHAGAGTRVFFYENQYRPSINAHRPDWVGCDHGDDLYMTMGMPFFDDHGTANVTYTKTDEHVSLSMMAYWANFARTGDPSDSTGGPTDSPSLPTWPQYTPDNPVYMKLDVVPTTDVGLKSEKMKFWNEVFPKIASAQKDEL</sequence>
<comment type="similarity">
    <text evidence="1">Belongs to the type-B carboxylesterase/lipase family.</text>
</comment>
<dbReference type="PROSITE" id="PS00122">
    <property type="entry name" value="CARBOXYLESTERASE_B_1"/>
    <property type="match status" value="4"/>
</dbReference>
<accession>C3Y8W1</accession>
<dbReference type="GO" id="GO:0016787">
    <property type="term" value="F:hydrolase activity"/>
    <property type="evidence" value="ECO:0007669"/>
    <property type="project" value="UniProtKB-KW"/>
</dbReference>
<keyword evidence="2" id="KW-0378">Hydrolase</keyword>
<dbReference type="Pfam" id="PF00135">
    <property type="entry name" value="COesterase"/>
    <property type="match status" value="4"/>
</dbReference>
<protein>
    <recommendedName>
        <fullName evidence="4">Carboxylesterase type B domain-containing protein</fullName>
    </recommendedName>
</protein>
<dbReference type="ESTHER" id="brafl-c3y8w1.1">
    <property type="family name" value="Carb_B_Chordata"/>
</dbReference>
<dbReference type="CDD" id="cd00312">
    <property type="entry name" value="Esterase_lipase"/>
    <property type="match status" value="1"/>
</dbReference>
<dbReference type="PANTHER" id="PTHR43142:SF1">
    <property type="entry name" value="CARBOXYLIC ESTER HYDROLASE"/>
    <property type="match status" value="1"/>
</dbReference>
<feature type="domain" description="Carboxylesterase type B" evidence="4">
    <location>
        <begin position="566"/>
        <end position="667"/>
    </location>
</feature>
<organism>
    <name type="scientific">Branchiostoma floridae</name>
    <name type="common">Florida lancelet</name>
    <name type="synonym">Amphioxus</name>
    <dbReference type="NCBI Taxonomy" id="7739"/>
    <lineage>
        <taxon>Eukaryota</taxon>
        <taxon>Metazoa</taxon>
        <taxon>Chordata</taxon>
        <taxon>Cephalochordata</taxon>
        <taxon>Leptocardii</taxon>
        <taxon>Amphioxiformes</taxon>
        <taxon>Branchiostomatidae</taxon>
        <taxon>Branchiostoma</taxon>
    </lineage>
</organism>
<evidence type="ECO:0000256" key="2">
    <source>
        <dbReference type="ARBA" id="ARBA00022801"/>
    </source>
</evidence>
<dbReference type="SUPFAM" id="SSF53474">
    <property type="entry name" value="alpha/beta-Hydrolases"/>
    <property type="match status" value="4"/>
</dbReference>
<feature type="signal peptide" evidence="3">
    <location>
        <begin position="1"/>
        <end position="21"/>
    </location>
</feature>
<dbReference type="InterPro" id="IPR002018">
    <property type="entry name" value="CarbesteraseB"/>
</dbReference>
<evidence type="ECO:0000259" key="4">
    <source>
        <dbReference type="Pfam" id="PF00135"/>
    </source>
</evidence>
<dbReference type="InParanoid" id="C3Y8W1"/>
<gene>
    <name evidence="5" type="ORF">BRAFLDRAFT_117597</name>
</gene>
<dbReference type="FunFam" id="3.40.50.1820:FF:000128">
    <property type="entry name" value="Carboxylic ester hydrolase"/>
    <property type="match status" value="2"/>
</dbReference>
<dbReference type="InterPro" id="IPR029058">
    <property type="entry name" value="AB_hydrolase_fold"/>
</dbReference>
<feature type="domain" description="Carboxylesterase type B" evidence="4">
    <location>
        <begin position="27"/>
        <end position="550"/>
    </location>
</feature>
<name>C3Y8W1_BRAFL</name>
<evidence type="ECO:0000256" key="1">
    <source>
        <dbReference type="ARBA" id="ARBA00005964"/>
    </source>
</evidence>
<keyword evidence="3" id="KW-0732">Signal</keyword>
<feature type="domain" description="Carboxylesterase type B" evidence="4">
    <location>
        <begin position="1128"/>
        <end position="1530"/>
    </location>
</feature>
<dbReference type="PANTHER" id="PTHR43142">
    <property type="entry name" value="CARBOXYLIC ESTER HYDROLASE"/>
    <property type="match status" value="1"/>
</dbReference>
<dbReference type="InterPro" id="IPR019826">
    <property type="entry name" value="Carboxylesterase_B_AS"/>
</dbReference>
<dbReference type="eggNOG" id="KOG1516">
    <property type="taxonomic scope" value="Eukaryota"/>
</dbReference>
<proteinExistence type="inferred from homology"/>
<dbReference type="EMBL" id="GG666492">
    <property type="protein sequence ID" value="EEN63017.1"/>
    <property type="molecule type" value="Genomic_DNA"/>
</dbReference>
<dbReference type="Gene3D" id="3.40.50.1820">
    <property type="entry name" value="alpha/beta hydrolase"/>
    <property type="match status" value="4"/>
</dbReference>
<feature type="chain" id="PRO_5007309326" description="Carboxylesterase type B domain-containing protein" evidence="3">
    <location>
        <begin position="22"/>
        <end position="1545"/>
    </location>
</feature>